<feature type="domain" description="Xylose isomerase-like TIM barrel" evidence="1">
    <location>
        <begin position="54"/>
        <end position="274"/>
    </location>
</feature>
<dbReference type="EMBL" id="OGVC01000014">
    <property type="protein sequence ID" value="SPC37992.1"/>
    <property type="molecule type" value="Genomic_DNA"/>
</dbReference>
<name>A0A2N9DUW3_9LACO</name>
<proteinExistence type="predicted"/>
<dbReference type="AlphaFoldDB" id="A0A2N9DUW3"/>
<dbReference type="SUPFAM" id="SSF51658">
    <property type="entry name" value="Xylose isomerase-like"/>
    <property type="match status" value="1"/>
</dbReference>
<evidence type="ECO:0000313" key="2">
    <source>
        <dbReference type="EMBL" id="SPC37992.1"/>
    </source>
</evidence>
<accession>A0A2N9DUW3</accession>
<dbReference type="InterPro" id="IPR036237">
    <property type="entry name" value="Xyl_isomerase-like_sf"/>
</dbReference>
<keyword evidence="3" id="KW-1185">Reference proteome</keyword>
<dbReference type="InterPro" id="IPR013022">
    <property type="entry name" value="Xyl_isomerase-like_TIM-brl"/>
</dbReference>
<dbReference type="Pfam" id="PF01261">
    <property type="entry name" value="AP_endonuc_2"/>
    <property type="match status" value="1"/>
</dbReference>
<dbReference type="RefSeq" id="WP_106483141.1">
    <property type="nucleotide sequence ID" value="NZ_LT984417.1"/>
</dbReference>
<dbReference type="InterPro" id="IPR050312">
    <property type="entry name" value="IolE/XylAMocC-like"/>
</dbReference>
<comment type="caution">
    <text evidence="2">The sequence shown here is derived from an EMBL/GenBank/DDBJ whole genome shotgun (WGS) entry which is preliminary data.</text>
</comment>
<dbReference type="Gene3D" id="3.20.20.150">
    <property type="entry name" value="Divalent-metal-dependent TIM barrel enzymes"/>
    <property type="match status" value="1"/>
</dbReference>
<reference evidence="2" key="1">
    <citation type="submission" date="2018-01" db="EMBL/GenBank/DDBJ databases">
        <authorList>
            <person name="Chaillou S."/>
        </authorList>
    </citation>
    <scope>NUCLEOTIDE SEQUENCE [LARGE SCALE GENOMIC DNA]</scope>
    <source>
        <strain evidence="2">MFPC41A2801</strain>
    </source>
</reference>
<evidence type="ECO:0000259" key="1">
    <source>
        <dbReference type="Pfam" id="PF01261"/>
    </source>
</evidence>
<dbReference type="PANTHER" id="PTHR12110">
    <property type="entry name" value="HYDROXYPYRUVATE ISOMERASE"/>
    <property type="match status" value="1"/>
</dbReference>
<protein>
    <recommendedName>
        <fullName evidence="1">Xylose isomerase-like TIM barrel domain-containing protein</fullName>
    </recommendedName>
</protein>
<organism evidence="2 3">
    <name type="scientific">Latilactobacillus fuchuensis</name>
    <dbReference type="NCBI Taxonomy" id="164393"/>
    <lineage>
        <taxon>Bacteria</taxon>
        <taxon>Bacillati</taxon>
        <taxon>Bacillota</taxon>
        <taxon>Bacilli</taxon>
        <taxon>Lactobacillales</taxon>
        <taxon>Lactobacillaceae</taxon>
        <taxon>Latilactobacillus</taxon>
    </lineage>
</organism>
<dbReference type="Proteomes" id="UP000238739">
    <property type="component" value="Unassembled WGS sequence"/>
</dbReference>
<sequence length="282" mass="30847">MINLGLRAHDFMIEDDLETLAAMIEKNGIHYIQFANGISLPALTHNGQQISAGLGMQVARTLRQHDIQIGVLSSYFNLIHPDQVLEQQGMRQFKQYLGLAHQYGAQLVATEPGSVDPSFKPTPANYEAPIVQHAINNIAELVATAEKVGTKVGIEAGVNHPIHSLATIQELLTTVDSPALKIILDPVNLLNEDNKQDLYAILADGLQQFGDQIDAIHVKDYTFTTDKTIVAPGTGEMDFDRFFKIVNQYQPGALVILDEAPRAGLEAGLAHLQQVIANQANR</sequence>
<evidence type="ECO:0000313" key="3">
    <source>
        <dbReference type="Proteomes" id="UP000238739"/>
    </source>
</evidence>
<gene>
    <name evidence="2" type="ORF">LFUMFP_210093</name>
</gene>